<dbReference type="EMBL" id="SJTH01000060">
    <property type="protein sequence ID" value="TCJ01485.1"/>
    <property type="molecule type" value="Genomic_DNA"/>
</dbReference>
<dbReference type="RefSeq" id="WP_131238677.1">
    <property type="nucleotide sequence ID" value="NZ_SJTH01000060.1"/>
</dbReference>
<dbReference type="Proteomes" id="UP000293846">
    <property type="component" value="Unassembled WGS sequence"/>
</dbReference>
<sequence length="351" mass="38437">MFEDRTFETIREEMLAEVSDDIDKTEGSIIYDAIAPAALKLAEMYSNLDIFLNLVFADTADDEFLARRTAELGVYKKLSTPAIRKGVFRDTNGLLMDIPLNSRFSLDNLTYRAIEKLGLGEYKMQAETPGIIGNNGVGAIIPVEPIDNLGTAELLEVLTPGTDDEADGNLYSRYEIRAQKQATSGNEYHYEEWALSVAGVGGVKVIPTWNGPNTVKVILLSTEKAPVTQGVVEEAYQYIEKERPIGAIVTVVTAAELPINVTATLTLASGANLQDVQEQFKAGLTEYLKSIAFVTNQITNQPELIRYTRIANILLDIPPIIDYSDLLVNGGTSNIQPTYDQVGVVGTVMFS</sequence>
<feature type="domain" description="Baseplate J-like C-terminal" evidence="3">
    <location>
        <begin position="259"/>
        <end position="350"/>
    </location>
</feature>
<reference evidence="4 5" key="1">
    <citation type="submission" date="2019-03" db="EMBL/GenBank/DDBJ databases">
        <authorList>
            <person name="Jensen L."/>
            <person name="Storgaard J."/>
            <person name="Sulaj E."/>
            <person name="Schramm A."/>
            <person name="Marshall I.P.G."/>
        </authorList>
    </citation>
    <scope>NUCLEOTIDE SEQUENCE [LARGE SCALE GENOMIC DNA]</scope>
    <source>
        <strain evidence="4 5">2017H2G3</strain>
    </source>
</reference>
<feature type="domain" description="Baseplate J-like central" evidence="2">
    <location>
        <begin position="182"/>
        <end position="252"/>
    </location>
</feature>
<evidence type="ECO:0000259" key="2">
    <source>
        <dbReference type="Pfam" id="PF26078"/>
    </source>
</evidence>
<keyword evidence="5" id="KW-1185">Reference proteome</keyword>
<dbReference type="PANTHER" id="PTHR37829:SF3">
    <property type="entry name" value="PROTEIN JAYE-RELATED"/>
    <property type="match status" value="1"/>
</dbReference>
<name>A0A4R1AWL0_9BACI</name>
<dbReference type="PANTHER" id="PTHR37829">
    <property type="entry name" value="PHAGE-LIKE ELEMENT PBSX PROTEIN XKDT"/>
    <property type="match status" value="1"/>
</dbReference>
<evidence type="ECO:0000313" key="4">
    <source>
        <dbReference type="EMBL" id="TCJ01485.1"/>
    </source>
</evidence>
<comment type="similarity">
    <text evidence="1">Belongs to the Mu gp47/PBSX XkdT family.</text>
</comment>
<dbReference type="Pfam" id="PF26079">
    <property type="entry name" value="Baseplate_J_C"/>
    <property type="match status" value="1"/>
</dbReference>
<evidence type="ECO:0000256" key="1">
    <source>
        <dbReference type="ARBA" id="ARBA00038087"/>
    </source>
</evidence>
<evidence type="ECO:0000313" key="5">
    <source>
        <dbReference type="Proteomes" id="UP000293846"/>
    </source>
</evidence>
<dbReference type="AlphaFoldDB" id="A0A4R1AWL0"/>
<protein>
    <submittedName>
        <fullName evidence="4">Baseplate J/gp47 family protein</fullName>
    </submittedName>
</protein>
<accession>A0A4R1AWL0</accession>
<dbReference type="InterPro" id="IPR052399">
    <property type="entry name" value="Phage_Baseplate_Assmbl_Protein"/>
</dbReference>
<comment type="caution">
    <text evidence="4">The sequence shown here is derived from an EMBL/GenBank/DDBJ whole genome shotgun (WGS) entry which is preliminary data.</text>
</comment>
<dbReference type="InterPro" id="IPR058531">
    <property type="entry name" value="Baseplate_J_M"/>
</dbReference>
<gene>
    <name evidence="4" type="ORF">E0Y62_23710</name>
</gene>
<dbReference type="OrthoDB" id="2554267at2"/>
<organism evidence="4 5">
    <name type="scientific">Cytobacillus praedii</name>
    <dbReference type="NCBI Taxonomy" id="1742358"/>
    <lineage>
        <taxon>Bacteria</taxon>
        <taxon>Bacillati</taxon>
        <taxon>Bacillota</taxon>
        <taxon>Bacilli</taxon>
        <taxon>Bacillales</taxon>
        <taxon>Bacillaceae</taxon>
        <taxon>Cytobacillus</taxon>
    </lineage>
</organism>
<evidence type="ECO:0000259" key="3">
    <source>
        <dbReference type="Pfam" id="PF26079"/>
    </source>
</evidence>
<dbReference type="Pfam" id="PF26078">
    <property type="entry name" value="Baseplate_J_M"/>
    <property type="match status" value="1"/>
</dbReference>
<dbReference type="InterPro" id="IPR058530">
    <property type="entry name" value="Baseplate_J-like_C"/>
</dbReference>
<proteinExistence type="inferred from homology"/>